<proteinExistence type="inferred from homology"/>
<dbReference type="InterPro" id="IPR008429">
    <property type="entry name" value="CLPTM1"/>
</dbReference>
<dbReference type="Proteomes" id="UP001149090">
    <property type="component" value="Unassembled WGS sequence"/>
</dbReference>
<gene>
    <name evidence="8" type="ORF">M0811_06552</name>
</gene>
<dbReference type="EMBL" id="JAPDFW010000063">
    <property type="protein sequence ID" value="KAJ5075690.1"/>
    <property type="molecule type" value="Genomic_DNA"/>
</dbReference>
<keyword evidence="5 7" id="KW-0472">Membrane</keyword>
<feature type="transmembrane region" description="Helical" evidence="7">
    <location>
        <begin position="451"/>
        <end position="470"/>
    </location>
</feature>
<evidence type="ECO:0000256" key="2">
    <source>
        <dbReference type="ARBA" id="ARBA00009310"/>
    </source>
</evidence>
<reference evidence="8" key="1">
    <citation type="submission" date="2022-10" db="EMBL/GenBank/DDBJ databases">
        <title>Novel sulphate-reducing endosymbionts in the free-living metamonad Anaeramoeba.</title>
        <authorList>
            <person name="Jerlstrom-Hultqvist J."/>
            <person name="Cepicka I."/>
            <person name="Gallot-Lavallee L."/>
            <person name="Salas-Leiva D."/>
            <person name="Curtis B.A."/>
            <person name="Zahonova K."/>
            <person name="Pipaliya S."/>
            <person name="Dacks J."/>
            <person name="Roger A.J."/>
        </authorList>
    </citation>
    <scope>NUCLEOTIDE SEQUENCE</scope>
    <source>
        <strain evidence="8">BMAN</strain>
    </source>
</reference>
<dbReference type="PANTHER" id="PTHR21347">
    <property type="entry name" value="CLEFT LIP AND PALATE ASSOCIATED TRANSMEMBRANE PROTEIN-RELATED"/>
    <property type="match status" value="1"/>
</dbReference>
<dbReference type="OMA" id="TLWAHFY"/>
<evidence type="ECO:0000313" key="9">
    <source>
        <dbReference type="Proteomes" id="UP001149090"/>
    </source>
</evidence>
<comment type="caution">
    <text evidence="8">The sequence shown here is derived from an EMBL/GenBank/DDBJ whole genome shotgun (WGS) entry which is preliminary data.</text>
</comment>
<sequence>MVEGYFEQIKEVIQNMGIKQIISTIFTLWMITSFFRGQKQPQVQTDSKGNPLPPITPQFQIGEKLDLYVFINENETFEYEKSVDDLVLFKKGFRFKKGDISLRNISSDVNVTLSENVRINNSTIYSHIFIVKSGKPIDPSDKNFRQKFISYKKVSLVRFVPPPINKNTKNLISGKGDDEVNDESQNIHEEYKLQNEQKYEEMLDKYTLDNEEKVVEWKPHWFRNFTINMVEDTTSFSPNQMPQQFFDIINLDPNFRHYTLIYINDFWMMRKNLEPINETTLEMPLHIEFDLLQSWKFLLYFGVTTSFSMHKSMGTMIEEETEEFKRILIETNPWILGFTFIVSLLHMLFEFLAFKNEITFWNKRDSVEGLSVRTITLNAFSQVIIFLYLLDNDTSFMVLISNGFAILIEFWKIYKATNVTFLSRFPFIKLNDRDTYYKNKTNEYDSQAMKYLYWVLVPLIIGYSIYALVYEEHKGWYSWILSSLVGTIYTFGFIAMTPQLFINYKLKSVAHMNWKAMTYKTITTFIDDLFAWVIKMPTLHRIATLRDDIIFFIYLYQRRIYRIDKSRVNEFGQITEPKKQEKALKEKEKENDLKENDLKESKKEK</sequence>
<dbReference type="GO" id="GO:0012505">
    <property type="term" value="C:endomembrane system"/>
    <property type="evidence" value="ECO:0007669"/>
    <property type="project" value="TreeGrafter"/>
</dbReference>
<feature type="transmembrane region" description="Helical" evidence="7">
    <location>
        <begin position="476"/>
        <end position="497"/>
    </location>
</feature>
<dbReference type="AlphaFoldDB" id="A0A9Q0LPU4"/>
<feature type="transmembrane region" description="Helical" evidence="7">
    <location>
        <begin position="370"/>
        <end position="390"/>
    </location>
</feature>
<keyword evidence="3 7" id="KW-0812">Transmembrane</keyword>
<evidence type="ECO:0000256" key="4">
    <source>
        <dbReference type="ARBA" id="ARBA00022989"/>
    </source>
</evidence>
<dbReference type="Pfam" id="PF05602">
    <property type="entry name" value="CLPTM1"/>
    <property type="match status" value="1"/>
</dbReference>
<comment type="subcellular location">
    <subcellularLocation>
        <location evidence="1">Membrane</location>
        <topology evidence="1">Multi-pass membrane protein</topology>
    </subcellularLocation>
</comment>
<evidence type="ECO:0000256" key="1">
    <source>
        <dbReference type="ARBA" id="ARBA00004141"/>
    </source>
</evidence>
<dbReference type="OrthoDB" id="378564at2759"/>
<keyword evidence="4 7" id="KW-1133">Transmembrane helix</keyword>
<evidence type="ECO:0000256" key="5">
    <source>
        <dbReference type="ARBA" id="ARBA00023136"/>
    </source>
</evidence>
<name>A0A9Q0LPU4_ANAIG</name>
<feature type="transmembrane region" description="Helical" evidence="7">
    <location>
        <begin position="396"/>
        <end position="414"/>
    </location>
</feature>
<accession>A0A9Q0LPU4</accession>
<comment type="similarity">
    <text evidence="2">Belongs to the CLPTM1 family.</text>
</comment>
<dbReference type="GO" id="GO:0016020">
    <property type="term" value="C:membrane"/>
    <property type="evidence" value="ECO:0007669"/>
    <property type="project" value="UniProtKB-SubCell"/>
</dbReference>
<protein>
    <submittedName>
        <fullName evidence="8">Cleft lip and palate transmembrane protein</fullName>
    </submittedName>
</protein>
<feature type="transmembrane region" description="Helical" evidence="7">
    <location>
        <begin position="334"/>
        <end position="354"/>
    </location>
</feature>
<evidence type="ECO:0000313" key="8">
    <source>
        <dbReference type="EMBL" id="KAJ5075690.1"/>
    </source>
</evidence>
<feature type="region of interest" description="Disordered" evidence="6">
    <location>
        <begin position="579"/>
        <end position="605"/>
    </location>
</feature>
<dbReference type="PANTHER" id="PTHR21347:SF0">
    <property type="entry name" value="LIPID SCRAMBLASE CLPTM1L"/>
    <property type="match status" value="1"/>
</dbReference>
<keyword evidence="9" id="KW-1185">Reference proteome</keyword>
<evidence type="ECO:0000256" key="3">
    <source>
        <dbReference type="ARBA" id="ARBA00022692"/>
    </source>
</evidence>
<evidence type="ECO:0000256" key="7">
    <source>
        <dbReference type="SAM" id="Phobius"/>
    </source>
</evidence>
<organism evidence="8 9">
    <name type="scientific">Anaeramoeba ignava</name>
    <name type="common">Anaerobic marine amoeba</name>
    <dbReference type="NCBI Taxonomy" id="1746090"/>
    <lineage>
        <taxon>Eukaryota</taxon>
        <taxon>Metamonada</taxon>
        <taxon>Anaeramoebidae</taxon>
        <taxon>Anaeramoeba</taxon>
    </lineage>
</organism>
<evidence type="ECO:0000256" key="6">
    <source>
        <dbReference type="SAM" id="MobiDB-lite"/>
    </source>
</evidence>